<reference evidence="2 3" key="1">
    <citation type="submission" date="2018-09" db="EMBL/GenBank/DDBJ databases">
        <title>Genome Sequence of Paenibacillus lautus Strain E7593-69, Azo Dye-Degrading Bacteria, Isolated from Commercial Tattoo Inks.</title>
        <authorList>
            <person name="Nho S.W."/>
            <person name="Kim S.-J."/>
            <person name="Kweon O."/>
            <person name="Cerniglia C.E."/>
        </authorList>
    </citation>
    <scope>NUCLEOTIDE SEQUENCE [LARGE SCALE GENOMIC DNA]</scope>
    <source>
        <strain evidence="2 3">E7593-69</strain>
    </source>
</reference>
<gene>
    <name evidence="2" type="ORF">D5F53_13190</name>
</gene>
<dbReference type="GO" id="GO:0016787">
    <property type="term" value="F:hydrolase activity"/>
    <property type="evidence" value="ECO:0007669"/>
    <property type="project" value="UniProtKB-KW"/>
</dbReference>
<keyword evidence="2" id="KW-0378">Hydrolase</keyword>
<evidence type="ECO:0000313" key="3">
    <source>
        <dbReference type="Proteomes" id="UP000266552"/>
    </source>
</evidence>
<dbReference type="Proteomes" id="UP000266552">
    <property type="component" value="Chromosome"/>
</dbReference>
<dbReference type="PANTHER" id="PTHR22946">
    <property type="entry name" value="DIENELACTONE HYDROLASE DOMAIN-CONTAINING PROTEIN-RELATED"/>
    <property type="match status" value="1"/>
</dbReference>
<name>A0A385TL20_PAELA</name>
<dbReference type="KEGG" id="plw:D5F53_13190"/>
<dbReference type="EMBL" id="CP032412">
    <property type="protein sequence ID" value="AYB44191.1"/>
    <property type="molecule type" value="Genomic_DNA"/>
</dbReference>
<dbReference type="AlphaFoldDB" id="A0A385TL20"/>
<dbReference type="InterPro" id="IPR029058">
    <property type="entry name" value="AB_hydrolase_fold"/>
</dbReference>
<dbReference type="Pfam" id="PF01738">
    <property type="entry name" value="DLH"/>
    <property type="match status" value="1"/>
</dbReference>
<evidence type="ECO:0000313" key="2">
    <source>
        <dbReference type="EMBL" id="AYB44191.1"/>
    </source>
</evidence>
<keyword evidence="3" id="KW-1185">Reference proteome</keyword>
<accession>A0A385TL20</accession>
<sequence length="342" mass="38328">MNRFNGDMMPLLEGIHTLDAWMEKESRLRERWLQLLGEPPRPVDYKPNAAADSGGFRVISEHDEEDHTRLKIVYHSPEGDPIHAYLLLPHEKPAEGGYPAVLALHPTTENGKDDVCLSSGRENRRYGLELVQRGFAVLAPDSITFGDRVYAGEEPFQTAPFYQQHPAWTAVGKMLSDHITAVDVLSSLPQVNSHRIGVIGHSLGGYNGWFLAGVDERIKAVVSSCGFTMFRGDPEPNRWGLREWFSHIPSITDSLSNGSLPFEWHEIAALAAPVPMFMWCGMRDPIFPNWREIASGLGELDGLYDFLGASSAFECWFGHEGHDFPPDIRQRAYAFLEKKLAA</sequence>
<dbReference type="InterPro" id="IPR002925">
    <property type="entry name" value="Dienelactn_hydro"/>
</dbReference>
<dbReference type="Gene3D" id="3.40.50.1820">
    <property type="entry name" value="alpha/beta hydrolase"/>
    <property type="match status" value="1"/>
</dbReference>
<proteinExistence type="predicted"/>
<feature type="domain" description="Dienelactone hydrolase" evidence="1">
    <location>
        <begin position="129"/>
        <end position="226"/>
    </location>
</feature>
<protein>
    <submittedName>
        <fullName evidence="2">Alpha/beta fold hydrolase</fullName>
    </submittedName>
</protein>
<dbReference type="RefSeq" id="WP_119848092.1">
    <property type="nucleotide sequence ID" value="NZ_CP032412.1"/>
</dbReference>
<organism evidence="2 3">
    <name type="scientific">Paenibacillus lautus</name>
    <name type="common">Bacillus lautus</name>
    <dbReference type="NCBI Taxonomy" id="1401"/>
    <lineage>
        <taxon>Bacteria</taxon>
        <taxon>Bacillati</taxon>
        <taxon>Bacillota</taxon>
        <taxon>Bacilli</taxon>
        <taxon>Bacillales</taxon>
        <taxon>Paenibacillaceae</taxon>
        <taxon>Paenibacillus</taxon>
    </lineage>
</organism>
<evidence type="ECO:0000259" key="1">
    <source>
        <dbReference type="Pfam" id="PF01738"/>
    </source>
</evidence>
<dbReference type="InterPro" id="IPR050261">
    <property type="entry name" value="FrsA_esterase"/>
</dbReference>
<dbReference type="SUPFAM" id="SSF53474">
    <property type="entry name" value="alpha/beta-Hydrolases"/>
    <property type="match status" value="1"/>
</dbReference>